<evidence type="ECO:0000256" key="11">
    <source>
        <dbReference type="ARBA" id="ARBA00049091"/>
    </source>
</evidence>
<keyword evidence="6" id="KW-1015">Disulfide bond</keyword>
<comment type="caution">
    <text evidence="14">The sequence shown here is derived from an EMBL/GenBank/DDBJ whole genome shotgun (WGS) entry which is preliminary data.</text>
</comment>
<evidence type="ECO:0000256" key="8">
    <source>
        <dbReference type="ARBA" id="ARBA00032824"/>
    </source>
</evidence>
<comment type="function">
    <text evidence="1">Thiol-specific peroxidase that catalyzes the reduction of hydrogen peroxide and organic hydroperoxides to water and alcohols, respectively. Plays a role in cell protection against oxidative stress by detoxifying peroxides and as sensor of hydrogen peroxide-mediated signaling events.</text>
</comment>
<feature type="domain" description="Thioredoxin" evidence="13">
    <location>
        <begin position="23"/>
        <end position="192"/>
    </location>
</feature>
<evidence type="ECO:0000256" key="12">
    <source>
        <dbReference type="SAM" id="SignalP"/>
    </source>
</evidence>
<accession>A0ABP7NW38</accession>
<evidence type="ECO:0000313" key="15">
    <source>
        <dbReference type="Proteomes" id="UP001501081"/>
    </source>
</evidence>
<sequence>MKTLILSLFALLFSYSLQAQTGLKVGDKAPEFIAKNSEGKEINLKELLKTNKSVVLFFYRGQWCPYCNKHIKDLQDSLTSLSAKGAYVLGVTPESDESITKTKDKTKASFSLISDKGYKIMKAYKVDFVMEEGLVSKYKGYGIDVAKNNGALDAVLPVPATYIIGKNGRIKFVQFDKDYKKRASVKELAAIL</sequence>
<dbReference type="RefSeq" id="WP_344764639.1">
    <property type="nucleotide sequence ID" value="NZ_BAABAK010000003.1"/>
</dbReference>
<comment type="catalytic activity">
    <reaction evidence="11">
        <text>a hydroperoxide + [thioredoxin]-dithiol = an alcohol + [thioredoxin]-disulfide + H2O</text>
        <dbReference type="Rhea" id="RHEA:62620"/>
        <dbReference type="Rhea" id="RHEA-COMP:10698"/>
        <dbReference type="Rhea" id="RHEA-COMP:10700"/>
        <dbReference type="ChEBI" id="CHEBI:15377"/>
        <dbReference type="ChEBI" id="CHEBI:29950"/>
        <dbReference type="ChEBI" id="CHEBI:30879"/>
        <dbReference type="ChEBI" id="CHEBI:35924"/>
        <dbReference type="ChEBI" id="CHEBI:50058"/>
        <dbReference type="EC" id="1.11.1.24"/>
    </reaction>
</comment>
<dbReference type="Gene3D" id="3.40.30.10">
    <property type="entry name" value="Glutaredoxin"/>
    <property type="match status" value="1"/>
</dbReference>
<dbReference type="PROSITE" id="PS51352">
    <property type="entry name" value="THIOREDOXIN_2"/>
    <property type="match status" value="1"/>
</dbReference>
<evidence type="ECO:0000256" key="10">
    <source>
        <dbReference type="ARBA" id="ARBA00042639"/>
    </source>
</evidence>
<gene>
    <name evidence="14" type="ORF">GCM10022246_04790</name>
</gene>
<keyword evidence="15" id="KW-1185">Reference proteome</keyword>
<evidence type="ECO:0000256" key="9">
    <source>
        <dbReference type="ARBA" id="ARBA00038489"/>
    </source>
</evidence>
<evidence type="ECO:0000256" key="1">
    <source>
        <dbReference type="ARBA" id="ARBA00003330"/>
    </source>
</evidence>
<dbReference type="EMBL" id="BAABAK010000003">
    <property type="protein sequence ID" value="GAA3953803.1"/>
    <property type="molecule type" value="Genomic_DNA"/>
</dbReference>
<organism evidence="14 15">
    <name type="scientific">Pedobacter ginsengiterrae</name>
    <dbReference type="NCBI Taxonomy" id="871696"/>
    <lineage>
        <taxon>Bacteria</taxon>
        <taxon>Pseudomonadati</taxon>
        <taxon>Bacteroidota</taxon>
        <taxon>Sphingobacteriia</taxon>
        <taxon>Sphingobacteriales</taxon>
        <taxon>Sphingobacteriaceae</taxon>
        <taxon>Pedobacter</taxon>
    </lineage>
</organism>
<dbReference type="InterPro" id="IPR036249">
    <property type="entry name" value="Thioredoxin-like_sf"/>
</dbReference>
<keyword evidence="7" id="KW-0676">Redox-active center</keyword>
<comment type="similarity">
    <text evidence="9">Belongs to the peroxiredoxin family. BCP/PrxQ subfamily.</text>
</comment>
<evidence type="ECO:0000256" key="3">
    <source>
        <dbReference type="ARBA" id="ARBA00022559"/>
    </source>
</evidence>
<proteinExistence type="inferred from homology"/>
<dbReference type="InterPro" id="IPR013766">
    <property type="entry name" value="Thioredoxin_domain"/>
</dbReference>
<evidence type="ECO:0000259" key="13">
    <source>
        <dbReference type="PROSITE" id="PS51352"/>
    </source>
</evidence>
<evidence type="ECO:0000256" key="7">
    <source>
        <dbReference type="ARBA" id="ARBA00023284"/>
    </source>
</evidence>
<dbReference type="InterPro" id="IPR050924">
    <property type="entry name" value="Peroxiredoxin_BCP/PrxQ"/>
</dbReference>
<keyword evidence="12" id="KW-0732">Signal</keyword>
<dbReference type="EC" id="1.11.1.24" evidence="2"/>
<dbReference type="Proteomes" id="UP001501081">
    <property type="component" value="Unassembled WGS sequence"/>
</dbReference>
<evidence type="ECO:0000256" key="4">
    <source>
        <dbReference type="ARBA" id="ARBA00022862"/>
    </source>
</evidence>
<keyword evidence="4" id="KW-0049">Antioxidant</keyword>
<name>A0ABP7NW38_9SPHI</name>
<evidence type="ECO:0000313" key="14">
    <source>
        <dbReference type="EMBL" id="GAA3953803.1"/>
    </source>
</evidence>
<evidence type="ECO:0000256" key="5">
    <source>
        <dbReference type="ARBA" id="ARBA00023002"/>
    </source>
</evidence>
<keyword evidence="3" id="KW-0575">Peroxidase</keyword>
<dbReference type="SUPFAM" id="SSF52833">
    <property type="entry name" value="Thioredoxin-like"/>
    <property type="match status" value="1"/>
</dbReference>
<reference evidence="15" key="1">
    <citation type="journal article" date="2019" name="Int. J. Syst. Evol. Microbiol.">
        <title>The Global Catalogue of Microorganisms (GCM) 10K type strain sequencing project: providing services to taxonomists for standard genome sequencing and annotation.</title>
        <authorList>
            <consortium name="The Broad Institute Genomics Platform"/>
            <consortium name="The Broad Institute Genome Sequencing Center for Infectious Disease"/>
            <person name="Wu L."/>
            <person name="Ma J."/>
        </authorList>
    </citation>
    <scope>NUCLEOTIDE SEQUENCE [LARGE SCALE GENOMIC DNA]</scope>
    <source>
        <strain evidence="15">JCM 17338</strain>
    </source>
</reference>
<evidence type="ECO:0000256" key="6">
    <source>
        <dbReference type="ARBA" id="ARBA00023157"/>
    </source>
</evidence>
<dbReference type="InterPro" id="IPR000866">
    <property type="entry name" value="AhpC/TSA"/>
</dbReference>
<dbReference type="PANTHER" id="PTHR42801:SF7">
    <property type="entry name" value="SLL1159 PROTEIN"/>
    <property type="match status" value="1"/>
</dbReference>
<feature type="signal peptide" evidence="12">
    <location>
        <begin position="1"/>
        <end position="19"/>
    </location>
</feature>
<feature type="chain" id="PRO_5045710942" description="thioredoxin-dependent peroxiredoxin" evidence="12">
    <location>
        <begin position="20"/>
        <end position="192"/>
    </location>
</feature>
<dbReference type="CDD" id="cd02970">
    <property type="entry name" value="PRX_like2"/>
    <property type="match status" value="1"/>
</dbReference>
<evidence type="ECO:0000256" key="2">
    <source>
        <dbReference type="ARBA" id="ARBA00013017"/>
    </source>
</evidence>
<dbReference type="PANTHER" id="PTHR42801">
    <property type="entry name" value="THIOREDOXIN-DEPENDENT PEROXIDE REDUCTASE"/>
    <property type="match status" value="1"/>
</dbReference>
<protein>
    <recommendedName>
        <fullName evidence="2">thioredoxin-dependent peroxiredoxin</fullName>
        <ecNumber evidence="2">1.11.1.24</ecNumber>
    </recommendedName>
    <alternativeName>
        <fullName evidence="8">Thioredoxin peroxidase</fullName>
    </alternativeName>
    <alternativeName>
        <fullName evidence="10">Thioredoxin-dependent peroxiredoxin Bcp</fullName>
    </alternativeName>
</protein>
<keyword evidence="5" id="KW-0560">Oxidoreductase</keyword>
<dbReference type="Pfam" id="PF00578">
    <property type="entry name" value="AhpC-TSA"/>
    <property type="match status" value="1"/>
</dbReference>